<keyword evidence="2" id="KW-1133">Transmembrane helix</keyword>
<dbReference type="EMBL" id="DF237332">
    <property type="protein sequence ID" value="GAQ87862.1"/>
    <property type="molecule type" value="Genomic_DNA"/>
</dbReference>
<evidence type="ECO:0000256" key="2">
    <source>
        <dbReference type="SAM" id="Phobius"/>
    </source>
</evidence>
<organism evidence="3 4">
    <name type="scientific">Klebsormidium nitens</name>
    <name type="common">Green alga</name>
    <name type="synonym">Ulothrix nitens</name>
    <dbReference type="NCBI Taxonomy" id="105231"/>
    <lineage>
        <taxon>Eukaryota</taxon>
        <taxon>Viridiplantae</taxon>
        <taxon>Streptophyta</taxon>
        <taxon>Klebsormidiophyceae</taxon>
        <taxon>Klebsormidiales</taxon>
        <taxon>Klebsormidiaceae</taxon>
        <taxon>Klebsormidium</taxon>
    </lineage>
</organism>
<keyword evidence="4" id="KW-1185">Reference proteome</keyword>
<reference evidence="3 4" key="1">
    <citation type="journal article" date="2014" name="Nat. Commun.">
        <title>Klebsormidium flaccidum genome reveals primary factors for plant terrestrial adaptation.</title>
        <authorList>
            <person name="Hori K."/>
            <person name="Maruyama F."/>
            <person name="Fujisawa T."/>
            <person name="Togashi T."/>
            <person name="Yamamoto N."/>
            <person name="Seo M."/>
            <person name="Sato S."/>
            <person name="Yamada T."/>
            <person name="Mori H."/>
            <person name="Tajima N."/>
            <person name="Moriyama T."/>
            <person name="Ikeuchi M."/>
            <person name="Watanabe M."/>
            <person name="Wada H."/>
            <person name="Kobayashi K."/>
            <person name="Saito M."/>
            <person name="Masuda T."/>
            <person name="Sasaki-Sekimoto Y."/>
            <person name="Mashiguchi K."/>
            <person name="Awai K."/>
            <person name="Shimojima M."/>
            <person name="Masuda S."/>
            <person name="Iwai M."/>
            <person name="Nobusawa T."/>
            <person name="Narise T."/>
            <person name="Kondo S."/>
            <person name="Saito H."/>
            <person name="Sato R."/>
            <person name="Murakawa M."/>
            <person name="Ihara Y."/>
            <person name="Oshima-Yamada Y."/>
            <person name="Ohtaka K."/>
            <person name="Satoh M."/>
            <person name="Sonobe K."/>
            <person name="Ishii M."/>
            <person name="Ohtani R."/>
            <person name="Kanamori-Sato M."/>
            <person name="Honoki R."/>
            <person name="Miyazaki D."/>
            <person name="Mochizuki H."/>
            <person name="Umetsu J."/>
            <person name="Higashi K."/>
            <person name="Shibata D."/>
            <person name="Kamiya Y."/>
            <person name="Sato N."/>
            <person name="Nakamura Y."/>
            <person name="Tabata S."/>
            <person name="Ida S."/>
            <person name="Kurokawa K."/>
            <person name="Ohta H."/>
        </authorList>
    </citation>
    <scope>NUCLEOTIDE SEQUENCE [LARGE SCALE GENOMIC DNA]</scope>
    <source>
        <strain evidence="3 4">NIES-2285</strain>
    </source>
</reference>
<dbReference type="PANTHER" id="PTHR36042">
    <property type="entry name" value="OS05G0490900 PROTEIN"/>
    <property type="match status" value="1"/>
</dbReference>
<feature type="region of interest" description="Disordered" evidence="1">
    <location>
        <begin position="87"/>
        <end position="108"/>
    </location>
</feature>
<keyword evidence="2" id="KW-0472">Membrane</keyword>
<name>A0A1Y1ID42_KLENI</name>
<feature type="transmembrane region" description="Helical" evidence="2">
    <location>
        <begin position="118"/>
        <end position="137"/>
    </location>
</feature>
<evidence type="ECO:0000313" key="4">
    <source>
        <dbReference type="Proteomes" id="UP000054558"/>
    </source>
</evidence>
<protein>
    <submittedName>
        <fullName evidence="3">Uncharacterized protein</fullName>
    </submittedName>
</protein>
<gene>
    <name evidence="3" type="ORF">KFL_003830110</name>
</gene>
<evidence type="ECO:0000256" key="1">
    <source>
        <dbReference type="SAM" id="MobiDB-lite"/>
    </source>
</evidence>
<evidence type="ECO:0000313" key="3">
    <source>
        <dbReference type="EMBL" id="GAQ87862.1"/>
    </source>
</evidence>
<dbReference type="OMA" id="PWARNES"/>
<feature type="transmembrane region" description="Helical" evidence="2">
    <location>
        <begin position="157"/>
        <end position="176"/>
    </location>
</feature>
<proteinExistence type="predicted"/>
<sequence>MAAAQAVLAAPWSSQAAPAARRKVPFSAAEASCAGCGCPSKLSPSFKKRIRNPLHTTFAHAQHSFSKPSQSRRSCIVRAVEKEENVPTWAKPGSEEVPPWAKEDSSGYQKEGPKDLPFGLYLLFSVFTAIAAVGSIYEFANKNPIFGVIQPDSGLYVPILGFFVLSGFPTAGFLLYKAISTANKLAEAMDKEDGVNKDY</sequence>
<dbReference type="PANTHER" id="PTHR36042:SF1">
    <property type="entry name" value="OS05G0490900 PROTEIN"/>
    <property type="match status" value="1"/>
</dbReference>
<dbReference type="AlphaFoldDB" id="A0A1Y1ID42"/>
<accession>A0A1Y1ID42</accession>
<dbReference type="OrthoDB" id="2013891at2759"/>
<dbReference type="Proteomes" id="UP000054558">
    <property type="component" value="Unassembled WGS sequence"/>
</dbReference>
<keyword evidence="2" id="KW-0812">Transmembrane</keyword>